<proteinExistence type="inferred from homology"/>
<feature type="chain" id="PRO_5046184941" evidence="7">
    <location>
        <begin position="24"/>
        <end position="117"/>
    </location>
</feature>
<protein>
    <submittedName>
        <fullName evidence="8">Uncharacterized protein</fullName>
    </submittedName>
</protein>
<keyword evidence="3" id="KW-0964">Secreted</keyword>
<keyword evidence="4" id="KW-0372">Hormone</keyword>
<keyword evidence="9" id="KW-1185">Reference proteome</keyword>
<evidence type="ECO:0000256" key="3">
    <source>
        <dbReference type="ARBA" id="ARBA00022525"/>
    </source>
</evidence>
<dbReference type="EMBL" id="JBBPBM010000004">
    <property type="protein sequence ID" value="KAK8589264.1"/>
    <property type="molecule type" value="Genomic_DNA"/>
</dbReference>
<comment type="caution">
    <text evidence="8">The sequence shown here is derived from an EMBL/GenBank/DDBJ whole genome shotgun (WGS) entry which is preliminary data.</text>
</comment>
<sequence>MESLNCKLVLICATLIAAMTVEARRDHRQHPILGLGWIPTRSPCKGSIAECLAGEEFELDSEISRRILATNSYISYDALQRNTVPCSRRGASYYNCKPGAQANPYNRGCSHITRCRG</sequence>
<feature type="signal peptide" evidence="7">
    <location>
        <begin position="1"/>
        <end position="23"/>
    </location>
</feature>
<dbReference type="InterPro" id="IPR008801">
    <property type="entry name" value="RALF"/>
</dbReference>
<accession>A0ABR2FYC3</accession>
<dbReference type="PANTHER" id="PTHR33136">
    <property type="entry name" value="RAPID ALKALINIZATION FACTOR-LIKE"/>
    <property type="match status" value="1"/>
</dbReference>
<organism evidence="8 9">
    <name type="scientific">Hibiscus sabdariffa</name>
    <name type="common">roselle</name>
    <dbReference type="NCBI Taxonomy" id="183260"/>
    <lineage>
        <taxon>Eukaryota</taxon>
        <taxon>Viridiplantae</taxon>
        <taxon>Streptophyta</taxon>
        <taxon>Embryophyta</taxon>
        <taxon>Tracheophyta</taxon>
        <taxon>Spermatophyta</taxon>
        <taxon>Magnoliopsida</taxon>
        <taxon>eudicotyledons</taxon>
        <taxon>Gunneridae</taxon>
        <taxon>Pentapetalae</taxon>
        <taxon>rosids</taxon>
        <taxon>malvids</taxon>
        <taxon>Malvales</taxon>
        <taxon>Malvaceae</taxon>
        <taxon>Malvoideae</taxon>
        <taxon>Hibiscus</taxon>
    </lineage>
</organism>
<dbReference type="Pfam" id="PF05498">
    <property type="entry name" value="RALF"/>
    <property type="match status" value="1"/>
</dbReference>
<comment type="subcellular location">
    <subcellularLocation>
        <location evidence="1">Secreted</location>
    </subcellularLocation>
</comment>
<evidence type="ECO:0000256" key="5">
    <source>
        <dbReference type="ARBA" id="ARBA00022729"/>
    </source>
</evidence>
<name>A0ABR2FYC3_9ROSI</name>
<reference evidence="8 9" key="1">
    <citation type="journal article" date="2024" name="G3 (Bethesda)">
        <title>Genome assembly of Hibiscus sabdariffa L. provides insights into metabolisms of medicinal natural products.</title>
        <authorList>
            <person name="Kim T."/>
        </authorList>
    </citation>
    <scope>NUCLEOTIDE SEQUENCE [LARGE SCALE GENOMIC DNA]</scope>
    <source>
        <strain evidence="8">TK-2024</strain>
        <tissue evidence="8">Old leaves</tissue>
    </source>
</reference>
<evidence type="ECO:0000256" key="6">
    <source>
        <dbReference type="ARBA" id="ARBA00023157"/>
    </source>
</evidence>
<evidence type="ECO:0000256" key="2">
    <source>
        <dbReference type="ARBA" id="ARBA00009178"/>
    </source>
</evidence>
<evidence type="ECO:0000313" key="8">
    <source>
        <dbReference type="EMBL" id="KAK8589264.1"/>
    </source>
</evidence>
<dbReference type="PANTHER" id="PTHR33136:SF95">
    <property type="entry name" value="PROTEIN RALF-LIKE 33-RELATED"/>
    <property type="match status" value="1"/>
</dbReference>
<keyword evidence="6" id="KW-1015">Disulfide bond</keyword>
<evidence type="ECO:0000256" key="7">
    <source>
        <dbReference type="SAM" id="SignalP"/>
    </source>
</evidence>
<evidence type="ECO:0000256" key="1">
    <source>
        <dbReference type="ARBA" id="ARBA00004613"/>
    </source>
</evidence>
<comment type="similarity">
    <text evidence="2">Belongs to the plant rapid alkalinization factor (RALF) family.</text>
</comment>
<gene>
    <name evidence="8" type="ORF">V6N12_023666</name>
</gene>
<evidence type="ECO:0000313" key="9">
    <source>
        <dbReference type="Proteomes" id="UP001472677"/>
    </source>
</evidence>
<evidence type="ECO:0000256" key="4">
    <source>
        <dbReference type="ARBA" id="ARBA00022702"/>
    </source>
</evidence>
<keyword evidence="5 7" id="KW-0732">Signal</keyword>
<dbReference type="Proteomes" id="UP001472677">
    <property type="component" value="Unassembled WGS sequence"/>
</dbReference>